<reference evidence="1" key="1">
    <citation type="journal article" date="2020" name="Nature">
        <title>Giant virus diversity and host interactions through global metagenomics.</title>
        <authorList>
            <person name="Schulz F."/>
            <person name="Roux S."/>
            <person name="Paez-Espino D."/>
            <person name="Jungbluth S."/>
            <person name="Walsh D.A."/>
            <person name="Denef V.J."/>
            <person name="McMahon K.D."/>
            <person name="Konstantinidis K.T."/>
            <person name="Eloe-Fadrosh E.A."/>
            <person name="Kyrpides N.C."/>
            <person name="Woyke T."/>
        </authorList>
    </citation>
    <scope>NUCLEOTIDE SEQUENCE</scope>
    <source>
        <strain evidence="1">GVMAG-M-3300025699-48</strain>
    </source>
</reference>
<sequence>MPKMPKNAKIYICEHCNFKCSKQSNYSVHILTAKHQLLTNPNEKMLKNAKIFICSCGKEYKHSSTLCSHKKKCRYVDNIDDDISGEIQNSISEPPSNASTVLRLLKQNDEFKELMVEQHSAVVALQKQNMELNKKLIDVVKDGTIINNNTTNNNTTNNNQFNLNFFLNDTCKDAMNITDFLGNLDVQLDELEYIGHHGYVNGMTKMIMERLKEMDVTKRPIHCTDVKRETMYIKDKDEWCKDTDELVKLRRILNSISMNNYRTVPAWQTAHPDSEVMDSRNYNFCYKMMQLILGDVEDEQIRLDNKIIKTIAKDLFVNKNRI</sequence>
<evidence type="ECO:0008006" key="2">
    <source>
        <dbReference type="Google" id="ProtNLM"/>
    </source>
</evidence>
<dbReference type="EMBL" id="MN740307">
    <property type="protein sequence ID" value="QHT99405.1"/>
    <property type="molecule type" value="Genomic_DNA"/>
</dbReference>
<proteinExistence type="predicted"/>
<name>A0A6C0J3X6_9ZZZZ</name>
<organism evidence="1">
    <name type="scientific">viral metagenome</name>
    <dbReference type="NCBI Taxonomy" id="1070528"/>
    <lineage>
        <taxon>unclassified sequences</taxon>
        <taxon>metagenomes</taxon>
        <taxon>organismal metagenomes</taxon>
    </lineage>
</organism>
<evidence type="ECO:0000313" key="1">
    <source>
        <dbReference type="EMBL" id="QHT99405.1"/>
    </source>
</evidence>
<dbReference type="AlphaFoldDB" id="A0A6C0J3X6"/>
<protein>
    <recommendedName>
        <fullName evidence="2">C2H2-type domain-containing protein</fullName>
    </recommendedName>
</protein>
<accession>A0A6C0J3X6</accession>